<dbReference type="Gene3D" id="2.160.10.10">
    <property type="entry name" value="Hexapeptide repeat proteins"/>
    <property type="match status" value="1"/>
</dbReference>
<dbReference type="InterPro" id="IPR020019">
    <property type="entry name" value="AcTrfase_PglD-like"/>
</dbReference>
<dbReference type="SUPFAM" id="SSF51161">
    <property type="entry name" value="Trimeric LpxA-like enzymes"/>
    <property type="match status" value="1"/>
</dbReference>
<dbReference type="InterPro" id="IPR001451">
    <property type="entry name" value="Hexapep"/>
</dbReference>
<dbReference type="InterPro" id="IPR011004">
    <property type="entry name" value="Trimer_LpxA-like_sf"/>
</dbReference>
<dbReference type="Pfam" id="PF00132">
    <property type="entry name" value="Hexapep"/>
    <property type="match status" value="1"/>
</dbReference>
<dbReference type="NCBIfam" id="TIGR03570">
    <property type="entry name" value="NeuD_NnaD"/>
    <property type="match status" value="1"/>
</dbReference>
<sequence>MDLVFVGTGGHARVVADASLEAGFNLRGFVDLDYKGQKDEILGFPVLGGLTVLSKFDTEQISVVVAVGDNNQRAKHYSELKRKGFTIASIIHPTAILSKYMEIGEGCFINSGVIINAEVMIGDNCIINTGSIIEHECVIENSCHIAPGVRIGGRTIIGKNSFVGIGSSIANFINIG</sequence>
<dbReference type="InterPro" id="IPR050179">
    <property type="entry name" value="Trans_hexapeptide_repeat"/>
</dbReference>
<proteinExistence type="predicted"/>
<dbReference type="Gene3D" id="3.40.50.20">
    <property type="match status" value="1"/>
</dbReference>
<gene>
    <name evidence="2" type="ORF">METZ01_LOCUS446918</name>
</gene>
<feature type="non-terminal residue" evidence="2">
    <location>
        <position position="176"/>
    </location>
</feature>
<dbReference type="Pfam" id="PF17836">
    <property type="entry name" value="PglD_N"/>
    <property type="match status" value="1"/>
</dbReference>
<dbReference type="PANTHER" id="PTHR43300:SF7">
    <property type="entry name" value="UDP-N-ACETYLBACILLOSAMINE N-ACETYLTRANSFERASE"/>
    <property type="match status" value="1"/>
</dbReference>
<dbReference type="EMBL" id="UINC01183345">
    <property type="protein sequence ID" value="SVD94064.1"/>
    <property type="molecule type" value="Genomic_DNA"/>
</dbReference>
<dbReference type="PANTHER" id="PTHR43300">
    <property type="entry name" value="ACETYLTRANSFERASE"/>
    <property type="match status" value="1"/>
</dbReference>
<dbReference type="InterPro" id="IPR041561">
    <property type="entry name" value="PglD_N"/>
</dbReference>
<organism evidence="2">
    <name type="scientific">marine metagenome</name>
    <dbReference type="NCBI Taxonomy" id="408172"/>
    <lineage>
        <taxon>unclassified sequences</taxon>
        <taxon>metagenomes</taxon>
        <taxon>ecological metagenomes</taxon>
    </lineage>
</organism>
<accession>A0A382ZEV6</accession>
<evidence type="ECO:0000313" key="2">
    <source>
        <dbReference type="EMBL" id="SVD94064.1"/>
    </source>
</evidence>
<evidence type="ECO:0000259" key="1">
    <source>
        <dbReference type="Pfam" id="PF17836"/>
    </source>
</evidence>
<feature type="domain" description="PglD N-terminal" evidence="1">
    <location>
        <begin position="3"/>
        <end position="80"/>
    </location>
</feature>
<name>A0A382ZEV6_9ZZZZ</name>
<protein>
    <recommendedName>
        <fullName evidence="1">PglD N-terminal domain-containing protein</fullName>
    </recommendedName>
</protein>
<dbReference type="CDD" id="cd03360">
    <property type="entry name" value="LbH_AT_putative"/>
    <property type="match status" value="1"/>
</dbReference>
<dbReference type="AlphaFoldDB" id="A0A382ZEV6"/>
<reference evidence="2" key="1">
    <citation type="submission" date="2018-05" db="EMBL/GenBank/DDBJ databases">
        <authorList>
            <person name="Lanie J.A."/>
            <person name="Ng W.-L."/>
            <person name="Kazmierczak K.M."/>
            <person name="Andrzejewski T.M."/>
            <person name="Davidsen T.M."/>
            <person name="Wayne K.J."/>
            <person name="Tettelin H."/>
            <person name="Glass J.I."/>
            <person name="Rusch D."/>
            <person name="Podicherti R."/>
            <person name="Tsui H.-C.T."/>
            <person name="Winkler M.E."/>
        </authorList>
    </citation>
    <scope>NUCLEOTIDE SEQUENCE</scope>
</reference>